<comment type="subcellular location">
    <subcellularLocation>
        <location evidence="1">Membrane</location>
    </subcellularLocation>
</comment>
<feature type="transmembrane region" description="Helical" evidence="5">
    <location>
        <begin position="230"/>
        <end position="250"/>
    </location>
</feature>
<evidence type="ECO:0000313" key="8">
    <source>
        <dbReference type="EMBL" id="CAF3893784.1"/>
    </source>
</evidence>
<dbReference type="GO" id="GO:0016020">
    <property type="term" value="C:membrane"/>
    <property type="evidence" value="ECO:0007669"/>
    <property type="project" value="UniProtKB-SubCell"/>
</dbReference>
<gene>
    <name evidence="7" type="ORF">IZO911_LOCUS38754</name>
    <name evidence="8" type="ORF">KXQ929_LOCUS22428</name>
</gene>
<evidence type="ECO:0000256" key="2">
    <source>
        <dbReference type="ARBA" id="ARBA00022692"/>
    </source>
</evidence>
<dbReference type="SUPFAM" id="SSF81321">
    <property type="entry name" value="Family A G protein-coupled receptor-like"/>
    <property type="match status" value="1"/>
</dbReference>
<dbReference type="AlphaFoldDB" id="A0A815JVP4"/>
<accession>A0A815JVP4</accession>
<evidence type="ECO:0000313" key="7">
    <source>
        <dbReference type="EMBL" id="CAF1387286.1"/>
    </source>
</evidence>
<evidence type="ECO:0000259" key="6">
    <source>
        <dbReference type="PROSITE" id="PS50262"/>
    </source>
</evidence>
<evidence type="ECO:0000313" key="9">
    <source>
        <dbReference type="Proteomes" id="UP000663860"/>
    </source>
</evidence>
<dbReference type="Proteomes" id="UP000663860">
    <property type="component" value="Unassembled WGS sequence"/>
</dbReference>
<feature type="transmembrane region" description="Helical" evidence="5">
    <location>
        <begin position="50"/>
        <end position="77"/>
    </location>
</feature>
<dbReference type="EMBL" id="CAJOBB010001712">
    <property type="protein sequence ID" value="CAF3893784.1"/>
    <property type="molecule type" value="Genomic_DNA"/>
</dbReference>
<evidence type="ECO:0000256" key="5">
    <source>
        <dbReference type="SAM" id="Phobius"/>
    </source>
</evidence>
<dbReference type="InterPro" id="IPR017452">
    <property type="entry name" value="GPCR_Rhodpsn_7TM"/>
</dbReference>
<feature type="transmembrane region" description="Helical" evidence="5">
    <location>
        <begin position="130"/>
        <end position="151"/>
    </location>
</feature>
<sequence length="340" mass="40011">MDSSANYNVVLMHLYRYLGIPLYIFGNFGQLFSAMIFLKKSWRKNVCVFYFLVSLIFNLIYLNSAMLGVIFIYGFNINLINSNVVLCKLFNYITFFFSTFPSSMLVLASIDRLLVSSENVETRLYSSRRLAYFSLSVSTCFWLIFFVHVLIEFNIEQVGPFLFICLFNSNGFYSIFLSNSTTIFNLLLFVLLIILSIFSFKNVRQNRLIPRQQRRTFRSMHKKDLELLRCLYFQDLIYLLTSILLIFHTIYGTIINNQIHTSSIQAFKNFLLNLGVFIHHIPFSINFFIYLTISKAFRHEFKRLIYRICGIQLRRIQGEEENIQQNNVEMNVVSISVVPI</sequence>
<dbReference type="Proteomes" id="UP000663868">
    <property type="component" value="Unassembled WGS sequence"/>
</dbReference>
<evidence type="ECO:0000256" key="3">
    <source>
        <dbReference type="ARBA" id="ARBA00022989"/>
    </source>
</evidence>
<protein>
    <recommendedName>
        <fullName evidence="6">G-protein coupled receptors family 1 profile domain-containing protein</fullName>
    </recommendedName>
</protein>
<evidence type="ECO:0000256" key="4">
    <source>
        <dbReference type="ARBA" id="ARBA00023136"/>
    </source>
</evidence>
<dbReference type="PROSITE" id="PS50262">
    <property type="entry name" value="G_PROTEIN_RECEP_F1_2"/>
    <property type="match status" value="1"/>
</dbReference>
<comment type="caution">
    <text evidence="7">The sequence shown here is derived from an EMBL/GenBank/DDBJ whole genome shotgun (WGS) entry which is preliminary data.</text>
</comment>
<keyword evidence="4 5" id="KW-0472">Membrane</keyword>
<dbReference type="PANTHER" id="PTHR46641:SF18">
    <property type="entry name" value="G-PROTEIN COUPLED RECEPTORS FAMILY 1 PROFILE DOMAIN-CONTAINING PROTEIN"/>
    <property type="match status" value="1"/>
</dbReference>
<dbReference type="EMBL" id="CAJNOE010001102">
    <property type="protein sequence ID" value="CAF1387286.1"/>
    <property type="molecule type" value="Genomic_DNA"/>
</dbReference>
<feature type="transmembrane region" description="Helical" evidence="5">
    <location>
        <begin position="171"/>
        <end position="198"/>
    </location>
</feature>
<organism evidence="7 9">
    <name type="scientific">Adineta steineri</name>
    <dbReference type="NCBI Taxonomy" id="433720"/>
    <lineage>
        <taxon>Eukaryota</taxon>
        <taxon>Metazoa</taxon>
        <taxon>Spiralia</taxon>
        <taxon>Gnathifera</taxon>
        <taxon>Rotifera</taxon>
        <taxon>Eurotatoria</taxon>
        <taxon>Bdelloidea</taxon>
        <taxon>Adinetida</taxon>
        <taxon>Adinetidae</taxon>
        <taxon>Adineta</taxon>
    </lineage>
</organism>
<dbReference type="InterPro" id="IPR052954">
    <property type="entry name" value="GPCR-Ligand_Int"/>
</dbReference>
<dbReference type="Gene3D" id="1.20.1070.10">
    <property type="entry name" value="Rhodopsin 7-helix transmembrane proteins"/>
    <property type="match status" value="1"/>
</dbReference>
<reference evidence="7" key="1">
    <citation type="submission" date="2021-02" db="EMBL/GenBank/DDBJ databases">
        <authorList>
            <person name="Nowell W R."/>
        </authorList>
    </citation>
    <scope>NUCLEOTIDE SEQUENCE</scope>
</reference>
<keyword evidence="3 5" id="KW-1133">Transmembrane helix</keyword>
<keyword evidence="2 5" id="KW-0812">Transmembrane</keyword>
<feature type="transmembrane region" description="Helical" evidence="5">
    <location>
        <begin position="89"/>
        <end position="110"/>
    </location>
</feature>
<proteinExistence type="predicted"/>
<name>A0A815JVP4_9BILA</name>
<dbReference type="PANTHER" id="PTHR46641">
    <property type="entry name" value="FMRFAMIDE RECEPTOR-RELATED"/>
    <property type="match status" value="1"/>
</dbReference>
<feature type="transmembrane region" description="Helical" evidence="5">
    <location>
        <begin position="270"/>
        <end position="293"/>
    </location>
</feature>
<feature type="domain" description="G-protein coupled receptors family 1 profile" evidence="6">
    <location>
        <begin position="29"/>
        <end position="290"/>
    </location>
</feature>
<feature type="transmembrane region" description="Helical" evidence="5">
    <location>
        <begin position="20"/>
        <end position="38"/>
    </location>
</feature>
<evidence type="ECO:0000256" key="1">
    <source>
        <dbReference type="ARBA" id="ARBA00004370"/>
    </source>
</evidence>